<keyword evidence="5" id="KW-0274">FAD</keyword>
<dbReference type="FunFam" id="3.50.50.60:FF:000021">
    <property type="entry name" value="Ubiquinone biosynthesis monooxygenase COQ6"/>
    <property type="match status" value="1"/>
</dbReference>
<protein>
    <submittedName>
        <fullName evidence="10">UbiH/UbiF/VisC/COQ6 family ubiquinone biosynthesis hydroxylase</fullName>
    </submittedName>
</protein>
<dbReference type="InterPro" id="IPR036188">
    <property type="entry name" value="FAD/NAD-bd_sf"/>
</dbReference>
<evidence type="ECO:0000256" key="3">
    <source>
        <dbReference type="ARBA" id="ARBA00005349"/>
    </source>
</evidence>
<dbReference type="GO" id="GO:0071949">
    <property type="term" value="F:FAD binding"/>
    <property type="evidence" value="ECO:0007669"/>
    <property type="project" value="InterPro"/>
</dbReference>
<evidence type="ECO:0000313" key="10">
    <source>
        <dbReference type="EMBL" id="NVF13800.1"/>
    </source>
</evidence>
<keyword evidence="7" id="KW-0503">Monooxygenase</keyword>
<dbReference type="SUPFAM" id="SSF51905">
    <property type="entry name" value="FAD/NAD(P)-binding domain"/>
    <property type="match status" value="1"/>
</dbReference>
<evidence type="ECO:0000313" key="11">
    <source>
        <dbReference type="Proteomes" id="UP000589984"/>
    </source>
</evidence>
<keyword evidence="6" id="KW-0560">Oxidoreductase</keyword>
<dbReference type="UniPathway" id="UPA00232"/>
<dbReference type="PANTHER" id="PTHR43876:SF7">
    <property type="entry name" value="UBIQUINONE BIOSYNTHESIS MONOOXYGENASE COQ6, MITOCHONDRIAL"/>
    <property type="match status" value="1"/>
</dbReference>
<gene>
    <name evidence="10" type="ORF">HUO07_06410</name>
</gene>
<dbReference type="InterPro" id="IPR002938">
    <property type="entry name" value="FAD-bd"/>
</dbReference>
<dbReference type="Proteomes" id="UP000589984">
    <property type="component" value="Unassembled WGS sequence"/>
</dbReference>
<reference evidence="10 11" key="1">
    <citation type="submission" date="2020-06" db="EMBL/GenBank/DDBJ databases">
        <title>Halomonas sp. QX-1 draft genome sequence.</title>
        <authorList>
            <person name="Qiu X."/>
        </authorList>
    </citation>
    <scope>NUCLEOTIDE SEQUENCE [LARGE SCALE GENOMIC DNA]</scope>
    <source>
        <strain evidence="10 11">QX-1</strain>
    </source>
</reference>
<dbReference type="Pfam" id="PF01494">
    <property type="entry name" value="FAD_binding_3"/>
    <property type="match status" value="1"/>
</dbReference>
<dbReference type="GO" id="GO:0006744">
    <property type="term" value="P:ubiquinone biosynthetic process"/>
    <property type="evidence" value="ECO:0007669"/>
    <property type="project" value="UniProtKB-UniPathway"/>
</dbReference>
<comment type="caution">
    <text evidence="10">The sequence shown here is derived from an EMBL/GenBank/DDBJ whole genome shotgun (WGS) entry which is preliminary data.</text>
</comment>
<sequence>MQTDSSTAKPPVEHFEAIIVGGGMVGTAFCALLAQAGMKVALVEARPAPISLDKATGPLPAPRVSALTPVSQRLLAHVGAWPAMQATRVTPYRGMQVWDAEGSGEIAFSAYEAGVAVLGHIVENTVTLAALNRQVLDHPNVTTFFGASPQALQRANSHAVNGNRATSGDWLILDDGRQLHASLIVAADGAHSVLREMADIEVASDDMQQHAVVTTVQCAKPHGGTARQAFIDGRPLAFLPLTVEGNEHYCSIVWSTTPEHADELSALSRDALGEALGEAFGHRLGDVTACDKAHRFPLVQRHARHYVQPHFALVGDAAHSIHPLAGQGVNLGLMDAAVLAEEVVHAWQRGAPWGELSTLRRYERRRRFDNSAMLGLMKGFKVLFGSHDPALTMMRNLGMSGMNQLVPLKRVLMRQATGERGRLPLTCR</sequence>
<dbReference type="Gene3D" id="3.50.50.60">
    <property type="entry name" value="FAD/NAD(P)-binding domain"/>
    <property type="match status" value="2"/>
</dbReference>
<dbReference type="PRINTS" id="PR00420">
    <property type="entry name" value="RNGMNOXGNASE"/>
</dbReference>
<comment type="similarity">
    <text evidence="3">Belongs to the UbiH/COQ6 family.</text>
</comment>
<evidence type="ECO:0000259" key="9">
    <source>
        <dbReference type="Pfam" id="PF01494"/>
    </source>
</evidence>
<dbReference type="AlphaFoldDB" id="A0A7Y6V8C6"/>
<dbReference type="GO" id="GO:0016705">
    <property type="term" value="F:oxidoreductase activity, acting on paired donors, with incorporation or reduction of molecular oxygen"/>
    <property type="evidence" value="ECO:0007669"/>
    <property type="project" value="InterPro"/>
</dbReference>
<evidence type="ECO:0000256" key="7">
    <source>
        <dbReference type="ARBA" id="ARBA00023033"/>
    </source>
</evidence>
<dbReference type="EMBL" id="JABWCV010000006">
    <property type="protein sequence ID" value="NVF13800.1"/>
    <property type="molecule type" value="Genomic_DNA"/>
</dbReference>
<dbReference type="InterPro" id="IPR018168">
    <property type="entry name" value="Ubi_Hdrlase_CS"/>
</dbReference>
<organism evidence="10 11">
    <name type="scientific">Vreelandella maris</name>
    <dbReference type="NCBI Taxonomy" id="2729617"/>
    <lineage>
        <taxon>Bacteria</taxon>
        <taxon>Pseudomonadati</taxon>
        <taxon>Pseudomonadota</taxon>
        <taxon>Gammaproteobacteria</taxon>
        <taxon>Oceanospirillales</taxon>
        <taxon>Halomonadaceae</taxon>
        <taxon>Vreelandella</taxon>
    </lineage>
</organism>
<dbReference type="PANTHER" id="PTHR43876">
    <property type="entry name" value="UBIQUINONE BIOSYNTHESIS MONOOXYGENASE COQ6, MITOCHONDRIAL"/>
    <property type="match status" value="1"/>
</dbReference>
<comment type="subunit">
    <text evidence="8">Component of the Ubi complex metabolon, which regroups five ubiquinone biosynthesis proteins (UbiE, UbiF, UbiG, UbiH and UbiI) and two accessory factors (UbiK and the lipid-binding protein UbiJ).</text>
</comment>
<dbReference type="PROSITE" id="PS01304">
    <property type="entry name" value="UBIH"/>
    <property type="match status" value="1"/>
</dbReference>
<dbReference type="InterPro" id="IPR010971">
    <property type="entry name" value="UbiH/COQ6"/>
</dbReference>
<proteinExistence type="inferred from homology"/>
<keyword evidence="10" id="KW-0830">Ubiquinone</keyword>
<evidence type="ECO:0000256" key="4">
    <source>
        <dbReference type="ARBA" id="ARBA00022630"/>
    </source>
</evidence>
<feature type="domain" description="FAD-binding" evidence="9">
    <location>
        <begin position="16"/>
        <end position="367"/>
    </location>
</feature>
<evidence type="ECO:0000256" key="8">
    <source>
        <dbReference type="ARBA" id="ARBA00065734"/>
    </source>
</evidence>
<evidence type="ECO:0000256" key="2">
    <source>
        <dbReference type="ARBA" id="ARBA00004749"/>
    </source>
</evidence>
<dbReference type="InterPro" id="IPR051205">
    <property type="entry name" value="UbiH/COQ6_monooxygenase"/>
</dbReference>
<keyword evidence="11" id="KW-1185">Reference proteome</keyword>
<dbReference type="GO" id="GO:0110142">
    <property type="term" value="C:ubiquinone biosynthesis complex"/>
    <property type="evidence" value="ECO:0007669"/>
    <property type="project" value="UniProtKB-ARBA"/>
</dbReference>
<evidence type="ECO:0000256" key="5">
    <source>
        <dbReference type="ARBA" id="ARBA00022827"/>
    </source>
</evidence>
<comment type="cofactor">
    <cofactor evidence="1">
        <name>FAD</name>
        <dbReference type="ChEBI" id="CHEBI:57692"/>
    </cofactor>
</comment>
<dbReference type="RefSeq" id="WP_176302882.1">
    <property type="nucleotide sequence ID" value="NZ_JABWCV010000006.1"/>
</dbReference>
<dbReference type="NCBIfam" id="TIGR01988">
    <property type="entry name" value="Ubi-OHases"/>
    <property type="match status" value="1"/>
</dbReference>
<accession>A0A7Y6V8C6</accession>
<evidence type="ECO:0000256" key="1">
    <source>
        <dbReference type="ARBA" id="ARBA00001974"/>
    </source>
</evidence>
<dbReference type="GO" id="GO:0004497">
    <property type="term" value="F:monooxygenase activity"/>
    <property type="evidence" value="ECO:0007669"/>
    <property type="project" value="UniProtKB-KW"/>
</dbReference>
<name>A0A7Y6V8C6_9GAMM</name>
<keyword evidence="4" id="KW-0285">Flavoprotein</keyword>
<evidence type="ECO:0000256" key="6">
    <source>
        <dbReference type="ARBA" id="ARBA00023002"/>
    </source>
</evidence>
<comment type="pathway">
    <text evidence="2">Cofactor biosynthesis; ubiquinone biosynthesis.</text>
</comment>